<dbReference type="Pfam" id="PF16738">
    <property type="entry name" value="CBM26"/>
    <property type="match status" value="2"/>
</dbReference>
<evidence type="ECO:0000259" key="13">
    <source>
        <dbReference type="SMART" id="SM00632"/>
    </source>
</evidence>
<gene>
    <name evidence="15" type="ORF">SAMN02910414_02081</name>
</gene>
<dbReference type="Gene3D" id="3.20.20.80">
    <property type="entry name" value="Glycosidases"/>
    <property type="match status" value="1"/>
</dbReference>
<dbReference type="Proteomes" id="UP000183918">
    <property type="component" value="Unassembled WGS sequence"/>
</dbReference>
<evidence type="ECO:0000256" key="5">
    <source>
        <dbReference type="ARBA" id="ARBA00017303"/>
    </source>
</evidence>
<sequence length="695" mass="78013">MKRKSEFMKKGMSAFLAAVTVITSMGLGNVEVNASTTESSSLQESFGLKKNVQDGVILHAWDWSFNNIKDHMSEIASAGYTTIQTSPIQPYKEASQPGNKTNSSWWLFYQPTDFTVSKSKNDNLLGTEAEFKEMCKEADKYGIKIIVDVVANHVANRSDGVNSYYQGISNNLKRNDFFHDLGFPGIDYRNRYTIINHSMGDGEVKLSDLNTENADLQNYIEHFLEECIDDGADGFRFDAAKHIGVPKDGAQYTFFPNVVGRAKAYYKTKTERTADELYCYGEILDEPGGDTKSANYVPYVNVTDNRTSAIIRNGVSGNPSAAATSYYQNQVSPSNNVLWAESHDEYQNEGGATRYTDISQIKKAWAMVGSRAKATSLFYARTNGYRAGNIGDITTNDWKSKEVVEINKFHNKFTSETEYLSSEDGIAYNERGTSGVVLVNCYGGSKYANVKANKMKNGTYYDAITGNEFKVENGKISGQIGGSGIAVVYNKGEIVIPPVQSSHRVYFKAPSNWNGNVSCYAYGDKVSNANWPGEKMQYDSAKKLYYYDVDGKYDHVMFTDGVNQYPGARQEGLKFTTDAKEWIYENDSWKEYKEDHNVGSEYIIYFKNSYNWGTPYAYMWNDTKNGLITNSANWPGEKMFVKDASKGIYGIKVDASKGFNHIIFSDCGRNQTVDLDISSSNKIYDIQTRTWSDYK</sequence>
<keyword evidence="7 12" id="KW-0378">Hydrolase</keyword>
<organism evidence="15 16">
    <name type="scientific">Lachnobacterium bovis DSM 14045</name>
    <dbReference type="NCBI Taxonomy" id="1122142"/>
    <lineage>
        <taxon>Bacteria</taxon>
        <taxon>Bacillati</taxon>
        <taxon>Bacillota</taxon>
        <taxon>Clostridia</taxon>
        <taxon>Lachnospirales</taxon>
        <taxon>Lachnospiraceae</taxon>
        <taxon>Lachnobacterium</taxon>
    </lineage>
</organism>
<dbReference type="InterPro" id="IPR013783">
    <property type="entry name" value="Ig-like_fold"/>
</dbReference>
<dbReference type="SUPFAM" id="SSF51011">
    <property type="entry name" value="Glycosyl hydrolase domain"/>
    <property type="match status" value="1"/>
</dbReference>
<keyword evidence="9 12" id="KW-0119">Carbohydrate metabolism</keyword>
<dbReference type="InterPro" id="IPR031965">
    <property type="entry name" value="CBM26"/>
</dbReference>
<dbReference type="InterPro" id="IPR013780">
    <property type="entry name" value="Glyco_hydro_b"/>
</dbReference>
<dbReference type="SUPFAM" id="SSF51445">
    <property type="entry name" value="(Trans)glycosidases"/>
    <property type="match status" value="1"/>
</dbReference>
<accession>A0A1H3LQ30</accession>
<dbReference type="OrthoDB" id="9761789at2"/>
<dbReference type="GO" id="GO:0046872">
    <property type="term" value="F:metal ion binding"/>
    <property type="evidence" value="ECO:0007669"/>
    <property type="project" value="UniProtKB-KW"/>
</dbReference>
<dbReference type="InterPro" id="IPR006046">
    <property type="entry name" value="Alpha_amylase"/>
</dbReference>
<dbReference type="STRING" id="1122142.SAMN02910414_02081"/>
<proteinExistence type="inferred from homology"/>
<name>A0A1H3LQ30_9FIRM</name>
<evidence type="ECO:0000313" key="16">
    <source>
        <dbReference type="Proteomes" id="UP000183918"/>
    </source>
</evidence>
<evidence type="ECO:0000256" key="12">
    <source>
        <dbReference type="RuleBase" id="RU361134"/>
    </source>
</evidence>
<dbReference type="Gene3D" id="2.60.40.10">
    <property type="entry name" value="Immunoglobulins"/>
    <property type="match status" value="2"/>
</dbReference>
<dbReference type="Pfam" id="PF00128">
    <property type="entry name" value="Alpha-amylase"/>
    <property type="match status" value="1"/>
</dbReference>
<dbReference type="InterPro" id="IPR006047">
    <property type="entry name" value="GH13_cat_dom"/>
</dbReference>
<keyword evidence="6" id="KW-0479">Metal-binding</keyword>
<evidence type="ECO:0000256" key="9">
    <source>
        <dbReference type="ARBA" id="ARBA00023277"/>
    </source>
</evidence>
<evidence type="ECO:0000256" key="2">
    <source>
        <dbReference type="ARBA" id="ARBA00001913"/>
    </source>
</evidence>
<keyword evidence="10 12" id="KW-0326">Glycosidase</keyword>
<keyword evidence="16" id="KW-1185">Reference proteome</keyword>
<dbReference type="InterPro" id="IPR031319">
    <property type="entry name" value="A-amylase_C"/>
</dbReference>
<evidence type="ECO:0000256" key="10">
    <source>
        <dbReference type="ARBA" id="ARBA00023295"/>
    </source>
</evidence>
<comment type="catalytic activity">
    <reaction evidence="1 12">
        <text>Endohydrolysis of (1-&gt;4)-alpha-D-glucosidic linkages in polysaccharides containing three or more (1-&gt;4)-alpha-linked D-glucose units.</text>
        <dbReference type="EC" id="3.2.1.1"/>
    </reaction>
</comment>
<evidence type="ECO:0000256" key="3">
    <source>
        <dbReference type="ARBA" id="ARBA00008061"/>
    </source>
</evidence>
<dbReference type="SMART" id="SM00632">
    <property type="entry name" value="Aamy_C"/>
    <property type="match status" value="1"/>
</dbReference>
<feature type="domain" description="Alpha-amylase C-terminal" evidence="13">
    <location>
        <begin position="417"/>
        <end position="493"/>
    </location>
</feature>
<evidence type="ECO:0000313" key="15">
    <source>
        <dbReference type="EMBL" id="SDY66511.1"/>
    </source>
</evidence>
<dbReference type="EMBL" id="FNPG01000027">
    <property type="protein sequence ID" value="SDY66511.1"/>
    <property type="molecule type" value="Genomic_DNA"/>
</dbReference>
<dbReference type="GO" id="GO:0004556">
    <property type="term" value="F:alpha-amylase activity"/>
    <property type="evidence" value="ECO:0007669"/>
    <property type="project" value="UniProtKB-UniRule"/>
</dbReference>
<dbReference type="AlphaFoldDB" id="A0A1H3LQ30"/>
<evidence type="ECO:0000256" key="11">
    <source>
        <dbReference type="RuleBase" id="RU003615"/>
    </source>
</evidence>
<dbReference type="Gene3D" id="2.60.40.1180">
    <property type="entry name" value="Golgi alpha-mannosidase II"/>
    <property type="match status" value="1"/>
</dbReference>
<evidence type="ECO:0000256" key="4">
    <source>
        <dbReference type="ARBA" id="ARBA00012595"/>
    </source>
</evidence>
<evidence type="ECO:0000259" key="14">
    <source>
        <dbReference type="SMART" id="SM00642"/>
    </source>
</evidence>
<feature type="domain" description="Glycosyl hydrolase family 13 catalytic" evidence="14">
    <location>
        <begin position="55"/>
        <end position="410"/>
    </location>
</feature>
<dbReference type="RefSeq" id="WP_074718704.1">
    <property type="nucleotide sequence ID" value="NZ_FNPG01000027.1"/>
</dbReference>
<dbReference type="EC" id="3.2.1.1" evidence="4 12"/>
<comment type="cofactor">
    <cofactor evidence="2">
        <name>Ca(2+)</name>
        <dbReference type="ChEBI" id="CHEBI:29108"/>
    </cofactor>
</comment>
<keyword evidence="8" id="KW-0106">Calcium</keyword>
<dbReference type="InterPro" id="IPR017853">
    <property type="entry name" value="GH"/>
</dbReference>
<evidence type="ECO:0000256" key="1">
    <source>
        <dbReference type="ARBA" id="ARBA00000548"/>
    </source>
</evidence>
<dbReference type="PANTHER" id="PTHR43447">
    <property type="entry name" value="ALPHA-AMYLASE"/>
    <property type="match status" value="1"/>
</dbReference>
<reference evidence="15 16" key="1">
    <citation type="submission" date="2016-10" db="EMBL/GenBank/DDBJ databases">
        <authorList>
            <person name="de Groot N.N."/>
        </authorList>
    </citation>
    <scope>NUCLEOTIDE SEQUENCE [LARGE SCALE GENOMIC DNA]</scope>
    <source>
        <strain evidence="15 16">DSM 14045</strain>
    </source>
</reference>
<comment type="similarity">
    <text evidence="3 11">Belongs to the glycosyl hydrolase 13 family.</text>
</comment>
<evidence type="ECO:0000256" key="7">
    <source>
        <dbReference type="ARBA" id="ARBA00022801"/>
    </source>
</evidence>
<dbReference type="PRINTS" id="PR00110">
    <property type="entry name" value="ALPHAAMYLASE"/>
</dbReference>
<evidence type="ECO:0000256" key="6">
    <source>
        <dbReference type="ARBA" id="ARBA00022723"/>
    </source>
</evidence>
<dbReference type="SMART" id="SM00642">
    <property type="entry name" value="Aamy"/>
    <property type="match status" value="1"/>
</dbReference>
<dbReference type="GO" id="GO:0005975">
    <property type="term" value="P:carbohydrate metabolic process"/>
    <property type="evidence" value="ECO:0007669"/>
    <property type="project" value="InterPro"/>
</dbReference>
<evidence type="ECO:0000256" key="8">
    <source>
        <dbReference type="ARBA" id="ARBA00022837"/>
    </source>
</evidence>
<protein>
    <recommendedName>
        <fullName evidence="5 12">Alpha-amylase</fullName>
        <ecNumber evidence="4 12">3.2.1.1</ecNumber>
    </recommendedName>
</protein>